<accession>A0A7S1RF19</accession>
<sequence>MAEAYNALALAWTEPPAANLLLPDGRRWGRRELFLRAIELDPAAASAFRGLAGTMVGPPDCVQLADGCVMTKKDLLKRAMALERWERKAFDPLTKERWQPVTGLHGERWQPPTREFLPPPTPRSFAVRRFHPPRAVPAP</sequence>
<organism evidence="2">
    <name type="scientific">Alexandrium catenella</name>
    <name type="common">Red tide dinoflagellate</name>
    <name type="synonym">Gonyaulax catenella</name>
    <dbReference type="NCBI Taxonomy" id="2925"/>
    <lineage>
        <taxon>Eukaryota</taxon>
        <taxon>Sar</taxon>
        <taxon>Alveolata</taxon>
        <taxon>Dinophyceae</taxon>
        <taxon>Gonyaulacales</taxon>
        <taxon>Pyrocystaceae</taxon>
        <taxon>Alexandrium</taxon>
    </lineage>
</organism>
<name>A0A7S1RF19_ALECA</name>
<dbReference type="AlphaFoldDB" id="A0A7S1RF19"/>
<protein>
    <submittedName>
        <fullName evidence="2">Uncharacterized protein</fullName>
    </submittedName>
</protein>
<proteinExistence type="predicted"/>
<feature type="region of interest" description="Disordered" evidence="1">
    <location>
        <begin position="102"/>
        <end position="139"/>
    </location>
</feature>
<gene>
    <name evidence="2" type="ORF">ACAT0790_LOCUS41623</name>
</gene>
<reference evidence="2" key="1">
    <citation type="submission" date="2021-01" db="EMBL/GenBank/DDBJ databases">
        <authorList>
            <person name="Corre E."/>
            <person name="Pelletier E."/>
            <person name="Niang G."/>
            <person name="Scheremetjew M."/>
            <person name="Finn R."/>
            <person name="Kale V."/>
            <person name="Holt S."/>
            <person name="Cochrane G."/>
            <person name="Meng A."/>
            <person name="Brown T."/>
            <person name="Cohen L."/>
        </authorList>
    </citation>
    <scope>NUCLEOTIDE SEQUENCE</scope>
    <source>
        <strain evidence="2">OF101</strain>
    </source>
</reference>
<dbReference type="EMBL" id="HBGE01069444">
    <property type="protein sequence ID" value="CAD9164857.1"/>
    <property type="molecule type" value="Transcribed_RNA"/>
</dbReference>
<evidence type="ECO:0000256" key="1">
    <source>
        <dbReference type="SAM" id="MobiDB-lite"/>
    </source>
</evidence>
<evidence type="ECO:0000313" key="2">
    <source>
        <dbReference type="EMBL" id="CAD9164857.1"/>
    </source>
</evidence>